<protein>
    <recommendedName>
        <fullName evidence="4">DUF4175 domain-containing protein</fullName>
    </recommendedName>
</protein>
<feature type="transmembrane region" description="Helical" evidence="1">
    <location>
        <begin position="35"/>
        <end position="54"/>
    </location>
</feature>
<accession>A0A1T5EB61</accession>
<proteinExistence type="predicted"/>
<dbReference type="OrthoDB" id="8969205at2"/>
<evidence type="ECO:0000313" key="3">
    <source>
        <dbReference type="Proteomes" id="UP000190897"/>
    </source>
</evidence>
<keyword evidence="1" id="KW-0812">Transmembrane</keyword>
<dbReference type="RefSeq" id="WP_082214772.1">
    <property type="nucleotide sequence ID" value="NZ_FUZA01000002.1"/>
</dbReference>
<dbReference type="AlphaFoldDB" id="A0A1T5EB61"/>
<keyword evidence="1" id="KW-0472">Membrane</keyword>
<reference evidence="3" key="1">
    <citation type="submission" date="2017-02" db="EMBL/GenBank/DDBJ databases">
        <authorList>
            <person name="Varghese N."/>
            <person name="Submissions S."/>
        </authorList>
    </citation>
    <scope>NUCLEOTIDE SEQUENCE [LARGE SCALE GENOMIC DNA]</scope>
    <source>
        <strain evidence="3">DSM 22270</strain>
    </source>
</reference>
<gene>
    <name evidence="2" type="ORF">SAMN05660293_02282</name>
</gene>
<dbReference type="STRING" id="651661.SAMN05660293_02282"/>
<keyword evidence="1" id="KW-1133">Transmembrane helix</keyword>
<dbReference type="Proteomes" id="UP000190897">
    <property type="component" value="Unassembled WGS sequence"/>
</dbReference>
<evidence type="ECO:0008006" key="4">
    <source>
        <dbReference type="Google" id="ProtNLM"/>
    </source>
</evidence>
<name>A0A1T5EB61_9BACT</name>
<dbReference type="EMBL" id="FUZA01000002">
    <property type="protein sequence ID" value="SKB81059.1"/>
    <property type="molecule type" value="Genomic_DNA"/>
</dbReference>
<keyword evidence="3" id="KW-1185">Reference proteome</keyword>
<organism evidence="2 3">
    <name type="scientific">Dyadobacter psychrophilus</name>
    <dbReference type="NCBI Taxonomy" id="651661"/>
    <lineage>
        <taxon>Bacteria</taxon>
        <taxon>Pseudomonadati</taxon>
        <taxon>Bacteroidota</taxon>
        <taxon>Cytophagia</taxon>
        <taxon>Cytophagales</taxon>
        <taxon>Spirosomataceae</taxon>
        <taxon>Dyadobacter</taxon>
    </lineage>
</organism>
<sequence length="64" mass="7400">MESTFWKVWGTPLIIAVFSMIGLLSALTGDDLWDVLSWLALGIPVAVMIRFVPWRKRQVKQRVR</sequence>
<feature type="transmembrane region" description="Helical" evidence="1">
    <location>
        <begin position="12"/>
        <end position="29"/>
    </location>
</feature>
<evidence type="ECO:0000256" key="1">
    <source>
        <dbReference type="SAM" id="Phobius"/>
    </source>
</evidence>
<evidence type="ECO:0000313" key="2">
    <source>
        <dbReference type="EMBL" id="SKB81059.1"/>
    </source>
</evidence>